<dbReference type="RefSeq" id="WP_103875801.1">
    <property type="nucleotide sequence ID" value="NZ_FNUY01000023.1"/>
</dbReference>
<dbReference type="OrthoDB" id="8019390at2"/>
<sequence length="143" mass="15510">MIAVNHRLCLLALILVAAPLDGAWPQANRIQGAWLEEGVSCASVFEARTHAIGFKRSGNIFAPAFIITPRRLSTPWANCRVVSVTPSGERQVVRLSCTTSIATDAARVIFAPSEDGSLNRFNSVEGGIASRYRLCNRESLKTP</sequence>
<dbReference type="AlphaFoldDB" id="A0A1H6DFG8"/>
<evidence type="ECO:0000313" key="3">
    <source>
        <dbReference type="Proteomes" id="UP000236743"/>
    </source>
</evidence>
<reference evidence="2 3" key="1">
    <citation type="submission" date="2016-10" db="EMBL/GenBank/DDBJ databases">
        <authorList>
            <person name="de Groot N.N."/>
        </authorList>
    </citation>
    <scope>NUCLEOTIDE SEQUENCE [LARGE SCALE GENOMIC DNA]</scope>
    <source>
        <strain evidence="2 3">DSM 26656</strain>
    </source>
</reference>
<feature type="signal peptide" evidence="1">
    <location>
        <begin position="1"/>
        <end position="23"/>
    </location>
</feature>
<evidence type="ECO:0000256" key="1">
    <source>
        <dbReference type="SAM" id="SignalP"/>
    </source>
</evidence>
<accession>A0A1H6DFG8</accession>
<proteinExistence type="predicted"/>
<gene>
    <name evidence="2" type="ORF">SAMN04488115_12313</name>
</gene>
<protein>
    <submittedName>
        <fullName evidence="2">Uncharacterized protein</fullName>
    </submittedName>
</protein>
<name>A0A1H6DFG8_9HYPH</name>
<evidence type="ECO:0000313" key="2">
    <source>
        <dbReference type="EMBL" id="SEG83483.1"/>
    </source>
</evidence>
<dbReference type="Proteomes" id="UP000236743">
    <property type="component" value="Unassembled WGS sequence"/>
</dbReference>
<organism evidence="2 3">
    <name type="scientific">Bosea lathyri</name>
    <dbReference type="NCBI Taxonomy" id="1036778"/>
    <lineage>
        <taxon>Bacteria</taxon>
        <taxon>Pseudomonadati</taxon>
        <taxon>Pseudomonadota</taxon>
        <taxon>Alphaproteobacteria</taxon>
        <taxon>Hyphomicrobiales</taxon>
        <taxon>Boseaceae</taxon>
        <taxon>Bosea</taxon>
    </lineage>
</organism>
<keyword evidence="1" id="KW-0732">Signal</keyword>
<keyword evidence="3" id="KW-1185">Reference proteome</keyword>
<dbReference type="EMBL" id="FNUY01000023">
    <property type="protein sequence ID" value="SEG83483.1"/>
    <property type="molecule type" value="Genomic_DNA"/>
</dbReference>
<feature type="chain" id="PRO_5009295826" evidence="1">
    <location>
        <begin position="24"/>
        <end position="143"/>
    </location>
</feature>